<dbReference type="Proteomes" id="UP000789702">
    <property type="component" value="Unassembled WGS sequence"/>
</dbReference>
<name>A0ACA9Q0U1_9GLOM</name>
<reference evidence="1" key="1">
    <citation type="submission" date="2021-06" db="EMBL/GenBank/DDBJ databases">
        <authorList>
            <person name="Kallberg Y."/>
            <person name="Tangrot J."/>
            <person name="Rosling A."/>
        </authorList>
    </citation>
    <scope>NUCLEOTIDE SEQUENCE</scope>
    <source>
        <strain evidence="1">IL203A</strain>
    </source>
</reference>
<feature type="non-terminal residue" evidence="1">
    <location>
        <position position="1"/>
    </location>
</feature>
<proteinExistence type="predicted"/>
<comment type="caution">
    <text evidence="1">The sequence shown here is derived from an EMBL/GenBank/DDBJ whole genome shotgun (WGS) entry which is preliminary data.</text>
</comment>
<organism evidence="1 2">
    <name type="scientific">Dentiscutata heterogama</name>
    <dbReference type="NCBI Taxonomy" id="1316150"/>
    <lineage>
        <taxon>Eukaryota</taxon>
        <taxon>Fungi</taxon>
        <taxon>Fungi incertae sedis</taxon>
        <taxon>Mucoromycota</taxon>
        <taxon>Glomeromycotina</taxon>
        <taxon>Glomeromycetes</taxon>
        <taxon>Diversisporales</taxon>
        <taxon>Gigasporaceae</taxon>
        <taxon>Dentiscutata</taxon>
    </lineage>
</organism>
<accession>A0ACA9Q0U1</accession>
<protein>
    <submittedName>
        <fullName evidence="1">2531_t:CDS:1</fullName>
    </submittedName>
</protein>
<sequence>SSDKDLLCAVHEGYQQAYDLAKNEKVFGFLNISNGQSNQLDNKNNDFFDYFNDSIQSNEISDSHAIAIVANTMADFNTIEIRDDNFENDLKDARFELTFSLSDANFSNNHDLETCKNFYTGITKAETLDISYLVNL</sequence>
<keyword evidence="2" id="KW-1185">Reference proteome</keyword>
<evidence type="ECO:0000313" key="2">
    <source>
        <dbReference type="Proteomes" id="UP000789702"/>
    </source>
</evidence>
<dbReference type="EMBL" id="CAJVPU010036864">
    <property type="protein sequence ID" value="CAG8731167.1"/>
    <property type="molecule type" value="Genomic_DNA"/>
</dbReference>
<gene>
    <name evidence="1" type="ORF">DHETER_LOCUS13452</name>
</gene>
<evidence type="ECO:0000313" key="1">
    <source>
        <dbReference type="EMBL" id="CAG8731167.1"/>
    </source>
</evidence>